<dbReference type="PROSITE" id="PS50157">
    <property type="entry name" value="ZINC_FINGER_C2H2_2"/>
    <property type="match status" value="4"/>
</dbReference>
<name>C9ZQH9_TRYB9</name>
<gene>
    <name evidence="8" type="ORF">TbgDal_VI1370</name>
</gene>
<dbReference type="OrthoDB" id="5803930at2759"/>
<keyword evidence="3 5" id="KW-0863">Zinc-finger</keyword>
<dbReference type="GO" id="GO:0005634">
    <property type="term" value="C:nucleus"/>
    <property type="evidence" value="ECO:0007669"/>
    <property type="project" value="TreeGrafter"/>
</dbReference>
<feature type="domain" description="C2H2-type" evidence="7">
    <location>
        <begin position="259"/>
        <end position="287"/>
    </location>
</feature>
<feature type="domain" description="C2H2-type" evidence="7">
    <location>
        <begin position="476"/>
        <end position="503"/>
    </location>
</feature>
<sequence length="557" mass="61737">MCTHALISACDGTHTTKKNFIKNFVRFIVPAEQMRRWLVASMAPQLHQLLQPVRRCHHPLRIPSVQLAAPRSHTHEDIAYASCPACSRVVHMCDMLTHLITAHRELDQTHCRKMCTERLALYERVIGVPLKKSELTSSGRRVLDFLPTVLPTGYMCNWCDRRSDVYATRDKFLKHVADVHTDIDLEEVEPHVPLPPRGVVVEKSNGDGGPQPTRRLNGVVAVAEKSEPINAVPRILGISLPRGVDRPLKATAQFSDTEFPCELCNRTFNSEIDLLQHLETRHPDGTAEGPAGVDSAAIADVAQFSAKEATTGGDQRVHVICDLCVSSSKVYKMPSALFSHIRFKHPNEDAAFHVERLIREQKTVSSFVCTVCQKAFASAAALDGHFNSKHAEQGEAQNVVGRVTANNCWWCHDCEKGFSSAKGLHGHMQNKHGLSSQNHPCPACKRVFADIYSLEEHLSLQHKTIRLSDIGLLTHVKCSTCERFFLSHEDLHRHAVKHHKKDPRAPAQPFEAPTSASHVAASTGAAVPSEVEATASPQGPRKVKKRKKTTEVSEVTS</sequence>
<dbReference type="Pfam" id="PF12874">
    <property type="entry name" value="zf-met"/>
    <property type="match status" value="1"/>
</dbReference>
<dbReference type="Pfam" id="PF12171">
    <property type="entry name" value="zf-C2H2_jaz"/>
    <property type="match status" value="1"/>
</dbReference>
<evidence type="ECO:0000256" key="6">
    <source>
        <dbReference type="SAM" id="MobiDB-lite"/>
    </source>
</evidence>
<dbReference type="KEGG" id="tbg:TbgDal_VI1370"/>
<dbReference type="InterPro" id="IPR050688">
    <property type="entry name" value="Zinc_finger/UBP_domain"/>
</dbReference>
<evidence type="ECO:0000256" key="4">
    <source>
        <dbReference type="ARBA" id="ARBA00022833"/>
    </source>
</evidence>
<protein>
    <submittedName>
        <fullName evidence="8">Zinc finger protein, putative</fullName>
    </submittedName>
</protein>
<feature type="domain" description="C2H2-type" evidence="7">
    <location>
        <begin position="367"/>
        <end position="395"/>
    </location>
</feature>
<organism evidence="8 9">
    <name type="scientific">Trypanosoma brucei gambiense (strain MHOM/CI/86/DAL972)</name>
    <dbReference type="NCBI Taxonomy" id="679716"/>
    <lineage>
        <taxon>Eukaryota</taxon>
        <taxon>Discoba</taxon>
        <taxon>Euglenozoa</taxon>
        <taxon>Kinetoplastea</taxon>
        <taxon>Metakinetoplastina</taxon>
        <taxon>Trypanosomatida</taxon>
        <taxon>Trypanosomatidae</taxon>
        <taxon>Trypanosoma</taxon>
    </lineage>
</organism>
<dbReference type="GeneID" id="23861769"/>
<dbReference type="EMBL" id="FN554969">
    <property type="protein sequence ID" value="CBH11659.1"/>
    <property type="molecule type" value="Genomic_DNA"/>
</dbReference>
<keyword evidence="1" id="KW-0479">Metal-binding</keyword>
<evidence type="ECO:0000256" key="2">
    <source>
        <dbReference type="ARBA" id="ARBA00022737"/>
    </source>
</evidence>
<keyword evidence="4" id="KW-0862">Zinc</keyword>
<dbReference type="GO" id="GO:0010468">
    <property type="term" value="P:regulation of gene expression"/>
    <property type="evidence" value="ECO:0007669"/>
    <property type="project" value="TreeGrafter"/>
</dbReference>
<dbReference type="PANTHER" id="PTHR24403">
    <property type="entry name" value="ZINC FINGER PROTEIN"/>
    <property type="match status" value="1"/>
</dbReference>
<feature type="domain" description="C2H2-type" evidence="7">
    <location>
        <begin position="409"/>
        <end position="432"/>
    </location>
</feature>
<dbReference type="InterPro" id="IPR013087">
    <property type="entry name" value="Znf_C2H2_type"/>
</dbReference>
<dbReference type="SMART" id="SM00355">
    <property type="entry name" value="ZnF_C2H2"/>
    <property type="match status" value="8"/>
</dbReference>
<dbReference type="Gene3D" id="3.30.160.60">
    <property type="entry name" value="Classic Zinc Finger"/>
    <property type="match status" value="3"/>
</dbReference>
<dbReference type="PANTHER" id="PTHR24403:SF67">
    <property type="entry name" value="FI01116P-RELATED"/>
    <property type="match status" value="1"/>
</dbReference>
<proteinExistence type="predicted"/>
<dbReference type="VEuPathDB" id="TriTrypDB:Tbg972.6.1370"/>
<evidence type="ECO:0000256" key="1">
    <source>
        <dbReference type="ARBA" id="ARBA00022723"/>
    </source>
</evidence>
<feature type="region of interest" description="Disordered" evidence="6">
    <location>
        <begin position="496"/>
        <end position="557"/>
    </location>
</feature>
<reference evidence="9" key="1">
    <citation type="journal article" date="2010" name="PLoS Negl. Trop. Dis.">
        <title>The genome sequence of Trypanosoma brucei gambiense, causative agent of chronic human african trypanosomiasis.</title>
        <authorList>
            <person name="Jackson A.P."/>
            <person name="Sanders M."/>
            <person name="Berry A."/>
            <person name="McQuillan J."/>
            <person name="Aslett M.A."/>
            <person name="Quail M.A."/>
            <person name="Chukualim B."/>
            <person name="Capewell P."/>
            <person name="MacLeod A."/>
            <person name="Melville S.E."/>
            <person name="Gibson W."/>
            <person name="Barry J.D."/>
            <person name="Berriman M."/>
            <person name="Hertz-Fowler C."/>
        </authorList>
    </citation>
    <scope>NUCLEOTIDE SEQUENCE [LARGE SCALE GENOMIC DNA]</scope>
    <source>
        <strain evidence="9">MHOM/CI/86/DAL972</strain>
    </source>
</reference>
<dbReference type="AlphaFoldDB" id="C9ZQH9"/>
<dbReference type="Pfam" id="PF13912">
    <property type="entry name" value="zf-C2H2_6"/>
    <property type="match status" value="1"/>
</dbReference>
<dbReference type="PROSITE" id="PS00028">
    <property type="entry name" value="ZINC_FINGER_C2H2_1"/>
    <property type="match status" value="5"/>
</dbReference>
<dbReference type="InterPro" id="IPR022755">
    <property type="entry name" value="Znf_C2H2_jaz"/>
</dbReference>
<dbReference type="RefSeq" id="XP_011773944.1">
    <property type="nucleotide sequence ID" value="XM_011775642.1"/>
</dbReference>
<evidence type="ECO:0000259" key="7">
    <source>
        <dbReference type="PROSITE" id="PS50157"/>
    </source>
</evidence>
<dbReference type="Proteomes" id="UP000002316">
    <property type="component" value="Chromosome 6"/>
</dbReference>
<dbReference type="GO" id="GO:0008270">
    <property type="term" value="F:zinc ion binding"/>
    <property type="evidence" value="ECO:0007669"/>
    <property type="project" value="UniProtKB-KW"/>
</dbReference>
<evidence type="ECO:0000256" key="3">
    <source>
        <dbReference type="ARBA" id="ARBA00022771"/>
    </source>
</evidence>
<evidence type="ECO:0000313" key="8">
    <source>
        <dbReference type="EMBL" id="CBH11659.1"/>
    </source>
</evidence>
<evidence type="ECO:0000256" key="5">
    <source>
        <dbReference type="PROSITE-ProRule" id="PRU00042"/>
    </source>
</evidence>
<accession>C9ZQH9</accession>
<keyword evidence="2" id="KW-0677">Repeat</keyword>
<evidence type="ECO:0000313" key="9">
    <source>
        <dbReference type="Proteomes" id="UP000002316"/>
    </source>
</evidence>